<reference evidence="1 2" key="1">
    <citation type="submission" date="2015-02" db="EMBL/GenBank/DDBJ databases">
        <title>Draft genome sequences of ten Microbacterium spp. with emphasis on heavy metal contaminated environments.</title>
        <authorList>
            <person name="Corretto E."/>
        </authorList>
    </citation>
    <scope>NUCLEOTIDE SEQUENCE [LARGE SCALE GENOMIC DNA]</scope>
    <source>
        <strain evidence="1 2">DSM 12510</strain>
    </source>
</reference>
<dbReference type="Proteomes" id="UP000033956">
    <property type="component" value="Unassembled WGS sequence"/>
</dbReference>
<evidence type="ECO:0000313" key="1">
    <source>
        <dbReference type="EMBL" id="KJL38627.1"/>
    </source>
</evidence>
<dbReference type="Gene3D" id="2.40.110.10">
    <property type="entry name" value="Butyryl-CoA Dehydrogenase, subunit A, domain 2"/>
    <property type="match status" value="1"/>
</dbReference>
<evidence type="ECO:0008006" key="3">
    <source>
        <dbReference type="Google" id="ProtNLM"/>
    </source>
</evidence>
<sequence length="370" mass="38301">MTIRGSSSSVTEIPDAALDPTAGQSPIIAHALASARGRLGAEAAIGDVLNWCVEIAADVPLAGDGRTRELWDLLGAVAAVDVTAARVLEPHLDALSILRQSGVVAAEGGVAPGALSDIEAGETSSWGVFAAEAPGMRVDAVPDGSAWLLTGTKPWCSLAGVLTHALVTAWVDESHRRIFAVDLRSSGVDAHPGPWSPHGLADVVSAPVDFDRVRAVPLGVDDWYLERPGFAWGGMSVAACWWGGALPLRDALIAAARSSRADQVALVHAGRVDAALWAARACLAEAAALVDRGDSAAVGDGLLAQRVRAVVADAAALALAESDAALGPGPLVADPVHARRVADLHLYLRQHHGLRDMARIGRAFRERGGR</sequence>
<dbReference type="SUPFAM" id="SSF56645">
    <property type="entry name" value="Acyl-CoA dehydrogenase NM domain-like"/>
    <property type="match status" value="1"/>
</dbReference>
<dbReference type="AlphaFoldDB" id="A0A0M2H4G7"/>
<dbReference type="InterPro" id="IPR009100">
    <property type="entry name" value="AcylCoA_DH/oxidase_NM_dom_sf"/>
</dbReference>
<dbReference type="EMBL" id="JYIZ01000054">
    <property type="protein sequence ID" value="KJL38627.1"/>
    <property type="molecule type" value="Genomic_DNA"/>
</dbReference>
<dbReference type="InterPro" id="IPR046373">
    <property type="entry name" value="Acyl-CoA_Oxase/DH_mid-dom_sf"/>
</dbReference>
<dbReference type="STRING" id="92835.RS81_02422"/>
<dbReference type="PATRIC" id="fig|92835.4.peg.2454"/>
<accession>A0A0M2H4G7</accession>
<name>A0A0M2H4G7_9MICO</name>
<comment type="caution">
    <text evidence="1">The sequence shown here is derived from an EMBL/GenBank/DDBJ whole genome shotgun (WGS) entry which is preliminary data.</text>
</comment>
<organism evidence="1 2">
    <name type="scientific">Microbacterium terrae</name>
    <dbReference type="NCBI Taxonomy" id="69369"/>
    <lineage>
        <taxon>Bacteria</taxon>
        <taxon>Bacillati</taxon>
        <taxon>Actinomycetota</taxon>
        <taxon>Actinomycetes</taxon>
        <taxon>Micrococcales</taxon>
        <taxon>Microbacteriaceae</taxon>
        <taxon>Microbacterium</taxon>
    </lineage>
</organism>
<protein>
    <recommendedName>
        <fullName evidence="3">Acyl-CoA dehydrogenase</fullName>
    </recommendedName>
</protein>
<proteinExistence type="predicted"/>
<keyword evidence="2" id="KW-1185">Reference proteome</keyword>
<gene>
    <name evidence="1" type="ORF">RS81_02422</name>
</gene>
<dbReference type="GO" id="GO:0016627">
    <property type="term" value="F:oxidoreductase activity, acting on the CH-CH group of donors"/>
    <property type="evidence" value="ECO:0007669"/>
    <property type="project" value="InterPro"/>
</dbReference>
<evidence type="ECO:0000313" key="2">
    <source>
        <dbReference type="Proteomes" id="UP000033956"/>
    </source>
</evidence>